<evidence type="ECO:0000313" key="2">
    <source>
        <dbReference type="EMBL" id="KAL3105651.1"/>
    </source>
</evidence>
<dbReference type="Proteomes" id="UP001620626">
    <property type="component" value="Unassembled WGS sequence"/>
</dbReference>
<gene>
    <name evidence="2" type="ORF">niasHT_029067</name>
</gene>
<name>A0ABD2KRZ0_9BILA</name>
<dbReference type="Gene3D" id="1.10.8.480">
    <property type="match status" value="1"/>
</dbReference>
<organism evidence="2 3">
    <name type="scientific">Heterodera trifolii</name>
    <dbReference type="NCBI Taxonomy" id="157864"/>
    <lineage>
        <taxon>Eukaryota</taxon>
        <taxon>Metazoa</taxon>
        <taxon>Ecdysozoa</taxon>
        <taxon>Nematoda</taxon>
        <taxon>Chromadorea</taxon>
        <taxon>Rhabditida</taxon>
        <taxon>Tylenchina</taxon>
        <taxon>Tylenchomorpha</taxon>
        <taxon>Tylenchoidea</taxon>
        <taxon>Heteroderidae</taxon>
        <taxon>Heteroderinae</taxon>
        <taxon>Heterodera</taxon>
    </lineage>
</organism>
<comment type="caution">
    <text evidence="2">The sequence shown here is derived from an EMBL/GenBank/DDBJ whole genome shotgun (WGS) entry which is preliminary data.</text>
</comment>
<keyword evidence="3" id="KW-1185">Reference proteome</keyword>
<evidence type="ECO:0000313" key="3">
    <source>
        <dbReference type="Proteomes" id="UP001620626"/>
    </source>
</evidence>
<protein>
    <submittedName>
        <fullName evidence="2">Uncharacterized protein</fullName>
    </submittedName>
</protein>
<reference evidence="2 3" key="1">
    <citation type="submission" date="2024-10" db="EMBL/GenBank/DDBJ databases">
        <authorList>
            <person name="Kim D."/>
        </authorList>
    </citation>
    <scope>NUCLEOTIDE SEQUENCE [LARGE SCALE GENOMIC DNA]</scope>
    <source>
        <strain evidence="2">BH-2024</strain>
    </source>
</reference>
<feature type="region of interest" description="Disordered" evidence="1">
    <location>
        <begin position="1"/>
        <end position="22"/>
    </location>
</feature>
<sequence length="120" mass="13920">MSNGQQMDGQRRELGTIRPWGENDEQVQERQTNFNQYKSPNCLQLSALFKQKQVVDVLRKNYAVVCGTKGKEVPTDFCMTSHIERVLDEAQFAKRRARTMSIEDFLALMLTFNKADIHFC</sequence>
<evidence type="ECO:0000256" key="1">
    <source>
        <dbReference type="SAM" id="MobiDB-lite"/>
    </source>
</evidence>
<dbReference type="AlphaFoldDB" id="A0ABD2KRZ0"/>
<dbReference type="EMBL" id="JBICBT010000680">
    <property type="protein sequence ID" value="KAL3105651.1"/>
    <property type="molecule type" value="Genomic_DNA"/>
</dbReference>
<accession>A0ABD2KRZ0</accession>
<proteinExistence type="predicted"/>